<comment type="caution">
    <text evidence="2">The sequence shown here is derived from an EMBL/GenBank/DDBJ whole genome shotgun (WGS) entry which is preliminary data.</text>
</comment>
<dbReference type="Proteomes" id="UP001432322">
    <property type="component" value="Unassembled WGS sequence"/>
</dbReference>
<sequence>QPPISTNQMAIGFCSAPESEDTHDLGECMTLFNQWTKFGSCEQEINDSLMEATTPCTDDHQPVQSDTFLLIETHNLSSILDSPNLMPALDAIEMDHPNSPVPTVSLHSIGDAVSPGSIRSEDGVRPVTSSTSIVSVDASEVSSSSSMDSLFMAPSHRLPNPLVPVPSLSNLIVRYSPHHRSIRSSSSHSLNSDQFSSDLITRPGDHSDPISARSPNPISSPIDSWVVDCDSDTSSSSSYLTTSESDLTSDSDQTSI</sequence>
<proteinExistence type="predicted"/>
<name>A0AAV5UTD9_9BILA</name>
<reference evidence="2" key="1">
    <citation type="submission" date="2023-10" db="EMBL/GenBank/DDBJ databases">
        <title>Genome assembly of Pristionchus species.</title>
        <authorList>
            <person name="Yoshida K."/>
            <person name="Sommer R.J."/>
        </authorList>
    </citation>
    <scope>NUCLEOTIDE SEQUENCE</scope>
    <source>
        <strain evidence="2">RS5133</strain>
    </source>
</reference>
<feature type="non-terminal residue" evidence="2">
    <location>
        <position position="256"/>
    </location>
</feature>
<feature type="compositionally biased region" description="Polar residues" evidence="1">
    <location>
        <begin position="213"/>
        <end position="222"/>
    </location>
</feature>
<feature type="compositionally biased region" description="Low complexity" evidence="1">
    <location>
        <begin position="183"/>
        <end position="197"/>
    </location>
</feature>
<keyword evidence="3" id="KW-1185">Reference proteome</keyword>
<dbReference type="AlphaFoldDB" id="A0AAV5UTD9"/>
<dbReference type="EMBL" id="BTSY01000001">
    <property type="protein sequence ID" value="GMT09522.1"/>
    <property type="molecule type" value="Genomic_DNA"/>
</dbReference>
<evidence type="ECO:0000256" key="1">
    <source>
        <dbReference type="SAM" id="MobiDB-lite"/>
    </source>
</evidence>
<organism evidence="2 3">
    <name type="scientific">Pristionchus fissidentatus</name>
    <dbReference type="NCBI Taxonomy" id="1538716"/>
    <lineage>
        <taxon>Eukaryota</taxon>
        <taxon>Metazoa</taxon>
        <taxon>Ecdysozoa</taxon>
        <taxon>Nematoda</taxon>
        <taxon>Chromadorea</taxon>
        <taxon>Rhabditida</taxon>
        <taxon>Rhabditina</taxon>
        <taxon>Diplogasteromorpha</taxon>
        <taxon>Diplogasteroidea</taxon>
        <taxon>Neodiplogasteridae</taxon>
        <taxon>Pristionchus</taxon>
    </lineage>
</organism>
<feature type="region of interest" description="Disordered" evidence="1">
    <location>
        <begin position="182"/>
        <end position="256"/>
    </location>
</feature>
<evidence type="ECO:0000313" key="2">
    <source>
        <dbReference type="EMBL" id="GMT09522.1"/>
    </source>
</evidence>
<feature type="compositionally biased region" description="Low complexity" evidence="1">
    <location>
        <begin position="232"/>
        <end position="256"/>
    </location>
</feature>
<evidence type="ECO:0000313" key="3">
    <source>
        <dbReference type="Proteomes" id="UP001432322"/>
    </source>
</evidence>
<accession>A0AAV5UTD9</accession>
<gene>
    <name evidence="2" type="ORF">PFISCL1PPCAC_819</name>
</gene>
<feature type="non-terminal residue" evidence="2">
    <location>
        <position position="1"/>
    </location>
</feature>
<protein>
    <submittedName>
        <fullName evidence="2">Uncharacterized protein</fullName>
    </submittedName>
</protein>